<protein>
    <submittedName>
        <fullName evidence="3">Flavin reductase</fullName>
    </submittedName>
</protein>
<dbReference type="EMBL" id="MATO01000035">
    <property type="protein sequence ID" value="OCS90630.1"/>
    <property type="molecule type" value="Genomic_DNA"/>
</dbReference>
<evidence type="ECO:0000259" key="2">
    <source>
        <dbReference type="SMART" id="SM00903"/>
    </source>
</evidence>
<dbReference type="Pfam" id="PF01613">
    <property type="entry name" value="Flavin_Reduct"/>
    <property type="match status" value="1"/>
</dbReference>
<dbReference type="PANTHER" id="PTHR30466:SF1">
    <property type="entry name" value="FMN REDUCTASE (NADH) RUTF"/>
    <property type="match status" value="1"/>
</dbReference>
<name>A0A1C0YTZ4_9BACL</name>
<dbReference type="InterPro" id="IPR050268">
    <property type="entry name" value="NADH-dep_flavin_reductase"/>
</dbReference>
<dbReference type="SMART" id="SM00903">
    <property type="entry name" value="Flavin_Reduct"/>
    <property type="match status" value="1"/>
</dbReference>
<reference evidence="3 4" key="1">
    <citation type="submission" date="2016-07" db="EMBL/GenBank/DDBJ databases">
        <title>Caryophanon latum genome sequencing.</title>
        <authorList>
            <person name="Verma A."/>
            <person name="Pal Y."/>
            <person name="Krishnamurthi S."/>
        </authorList>
    </citation>
    <scope>NUCLEOTIDE SEQUENCE [LARGE SCALE GENOMIC DNA]</scope>
    <source>
        <strain evidence="3 4">DSM 14151</strain>
    </source>
</reference>
<dbReference type="Proteomes" id="UP000093482">
    <property type="component" value="Unassembled WGS sequence"/>
</dbReference>
<evidence type="ECO:0000256" key="1">
    <source>
        <dbReference type="ARBA" id="ARBA00023002"/>
    </source>
</evidence>
<dbReference type="OrthoDB" id="9792858at2"/>
<dbReference type="GO" id="GO:0042602">
    <property type="term" value="F:riboflavin reductase (NADPH) activity"/>
    <property type="evidence" value="ECO:0007669"/>
    <property type="project" value="TreeGrafter"/>
</dbReference>
<dbReference type="InterPro" id="IPR002563">
    <property type="entry name" value="Flavin_Rdtase-like_dom"/>
</dbReference>
<gene>
    <name evidence="3" type="ORF">A6K76_10810</name>
</gene>
<dbReference type="GO" id="GO:0010181">
    <property type="term" value="F:FMN binding"/>
    <property type="evidence" value="ECO:0007669"/>
    <property type="project" value="InterPro"/>
</dbReference>
<evidence type="ECO:0000313" key="3">
    <source>
        <dbReference type="EMBL" id="OCS90630.1"/>
    </source>
</evidence>
<keyword evidence="4" id="KW-1185">Reference proteome</keyword>
<dbReference type="GO" id="GO:0006208">
    <property type="term" value="P:pyrimidine nucleobase catabolic process"/>
    <property type="evidence" value="ECO:0007669"/>
    <property type="project" value="TreeGrafter"/>
</dbReference>
<feature type="domain" description="Flavin reductase like" evidence="2">
    <location>
        <begin position="10"/>
        <end position="150"/>
    </location>
</feature>
<dbReference type="RefSeq" id="WP_066464498.1">
    <property type="nucleotide sequence ID" value="NZ_MATO01000035.1"/>
</dbReference>
<comment type="caution">
    <text evidence="3">The sequence shown here is derived from an EMBL/GenBank/DDBJ whole genome shotgun (WGS) entry which is preliminary data.</text>
</comment>
<organism evidence="3 4">
    <name type="scientific">Caryophanon latum</name>
    <dbReference type="NCBI Taxonomy" id="33977"/>
    <lineage>
        <taxon>Bacteria</taxon>
        <taxon>Bacillati</taxon>
        <taxon>Bacillota</taxon>
        <taxon>Bacilli</taxon>
        <taxon>Bacillales</taxon>
        <taxon>Caryophanaceae</taxon>
        <taxon>Caryophanon</taxon>
    </lineage>
</organism>
<accession>A0A1C0YTZ4</accession>
<evidence type="ECO:0000313" key="4">
    <source>
        <dbReference type="Proteomes" id="UP000093482"/>
    </source>
</evidence>
<proteinExistence type="predicted"/>
<dbReference type="AlphaFoldDB" id="A0A1C0YTZ4"/>
<dbReference type="Gene3D" id="2.30.110.10">
    <property type="entry name" value="Electron Transport, Fmn-binding Protein, Chain A"/>
    <property type="match status" value="1"/>
</dbReference>
<dbReference type="InterPro" id="IPR012349">
    <property type="entry name" value="Split_barrel_FMN-bd"/>
</dbReference>
<keyword evidence="1" id="KW-0560">Oxidoreductase</keyword>
<dbReference type="PANTHER" id="PTHR30466">
    <property type="entry name" value="FLAVIN REDUCTASE"/>
    <property type="match status" value="1"/>
</dbReference>
<dbReference type="SUPFAM" id="SSF50475">
    <property type="entry name" value="FMN-binding split barrel"/>
    <property type="match status" value="1"/>
</dbReference>
<sequence>MEDRLFRDAMGKFATGVTVITTKLHDETHGMTANAFMSVSLNPKLIVISIDERASMLAKIQQSGTFAVNILAEDQQYLSQHFAGKREEGIDVPFTTLEGYPVLKDVVAQIVCDVKASYVEGDHTLFIGHVQAIHVEGRPPLLFYSGKYESLQPSQTSV</sequence>